<evidence type="ECO:0000313" key="2">
    <source>
        <dbReference type="Proteomes" id="UP000526892"/>
    </source>
</evidence>
<comment type="caution">
    <text evidence="1">The sequence shown here is derived from an EMBL/GenBank/DDBJ whole genome shotgun (WGS) entry which is preliminary data.</text>
</comment>
<reference evidence="1 2" key="1">
    <citation type="journal article" date="2003" name="Extremophiles">
        <title>Halomonas glaciei sp. nov. isolated from fast ice of Adelie Land, Antarctica.</title>
        <authorList>
            <person name="Reddy G.S."/>
            <person name="Raghavan P.U."/>
            <person name="Sarita N.B."/>
            <person name="Prakash J.S."/>
            <person name="Nagesh N."/>
            <person name="Delille D."/>
            <person name="Shivaji S."/>
        </authorList>
    </citation>
    <scope>NUCLEOTIDE SEQUENCE [LARGE SCALE GENOMIC DNA]</scope>
    <source>
        <strain evidence="1 2">DD39</strain>
    </source>
</reference>
<keyword evidence="2" id="KW-1185">Reference proteome</keyword>
<gene>
    <name evidence="1" type="ORF">HZS80_08310</name>
</gene>
<evidence type="ECO:0000313" key="1">
    <source>
        <dbReference type="EMBL" id="NYS77719.1"/>
    </source>
</evidence>
<dbReference type="Pfam" id="PF12441">
    <property type="entry name" value="CopG_antitoxin"/>
    <property type="match status" value="1"/>
</dbReference>
<sequence>MAYIYRVALAGNREFWEAHDFSDYLDGSQVKPASLPKLKPSTAKDSGAS</sequence>
<accession>A0A7Z0LSD9</accession>
<dbReference type="AlphaFoldDB" id="A0A7Z0LSD9"/>
<dbReference type="Proteomes" id="UP000526892">
    <property type="component" value="Unassembled WGS sequence"/>
</dbReference>
<dbReference type="EMBL" id="JACCDE010000009">
    <property type="protein sequence ID" value="NYS77719.1"/>
    <property type="molecule type" value="Genomic_DNA"/>
</dbReference>
<organism evidence="1 2">
    <name type="scientific">Vreelandella glaciei</name>
    <dbReference type="NCBI Taxonomy" id="186761"/>
    <lineage>
        <taxon>Bacteria</taxon>
        <taxon>Pseudomonadati</taxon>
        <taxon>Pseudomonadota</taxon>
        <taxon>Gammaproteobacteria</taxon>
        <taxon>Oceanospirillales</taxon>
        <taxon>Halomonadaceae</taxon>
        <taxon>Vreelandella</taxon>
    </lineage>
</organism>
<dbReference type="InterPro" id="IPR022148">
    <property type="entry name" value="CopG_antitoxin"/>
</dbReference>
<dbReference type="RefSeq" id="WP_179915770.1">
    <property type="nucleotide sequence ID" value="NZ_JACCDE010000009.1"/>
</dbReference>
<proteinExistence type="predicted"/>
<name>A0A7Z0LSD9_9GAMM</name>
<protein>
    <submittedName>
        <fullName evidence="1">Uncharacterized protein</fullName>
    </submittedName>
</protein>